<gene>
    <name evidence="3" type="ORF">CSIM01_06519</name>
</gene>
<protein>
    <submittedName>
        <fullName evidence="3">Necrosis inducing protein</fullName>
    </submittedName>
</protein>
<evidence type="ECO:0000256" key="2">
    <source>
        <dbReference type="SAM" id="SignalP"/>
    </source>
</evidence>
<dbReference type="Pfam" id="PF05630">
    <property type="entry name" value="NPP1"/>
    <property type="match status" value="1"/>
</dbReference>
<dbReference type="InterPro" id="IPR008701">
    <property type="entry name" value="NPP1"/>
</dbReference>
<keyword evidence="4" id="KW-1185">Reference proteome</keyword>
<accession>A0A135TGJ4</accession>
<dbReference type="Proteomes" id="UP000070328">
    <property type="component" value="Unassembled WGS sequence"/>
</dbReference>
<evidence type="ECO:0000313" key="3">
    <source>
        <dbReference type="EMBL" id="KXH47237.1"/>
    </source>
</evidence>
<dbReference type="EMBL" id="JFBX01000170">
    <property type="protein sequence ID" value="KXH47237.1"/>
    <property type="molecule type" value="Genomic_DNA"/>
</dbReference>
<comment type="caution">
    <text evidence="3">The sequence shown here is derived from an EMBL/GenBank/DDBJ whole genome shotgun (WGS) entry which is preliminary data.</text>
</comment>
<reference evidence="3 4" key="1">
    <citation type="submission" date="2014-02" db="EMBL/GenBank/DDBJ databases">
        <title>The genome sequence of Colletotrichum simmondsii CBS122122.</title>
        <authorList>
            <person name="Baroncelli R."/>
            <person name="Thon M.R."/>
        </authorList>
    </citation>
    <scope>NUCLEOTIDE SEQUENCE [LARGE SCALE GENOMIC DNA]</scope>
    <source>
        <strain evidence="3 4">CBS122122</strain>
    </source>
</reference>
<feature type="signal peptide" evidence="2">
    <location>
        <begin position="1"/>
        <end position="22"/>
    </location>
</feature>
<dbReference type="OrthoDB" id="89086at2759"/>
<proteinExistence type="predicted"/>
<feature type="chain" id="PRO_5007803761" evidence="2">
    <location>
        <begin position="23"/>
        <end position="306"/>
    </location>
</feature>
<feature type="region of interest" description="Disordered" evidence="1">
    <location>
        <begin position="266"/>
        <end position="306"/>
    </location>
</feature>
<sequence length="306" mass="33834">MLSHPFLLSLLHLLPLSGLATSSLLPRGKDIAFGDKWKNHNEIIALRPRADEDLLGDIELKFAPFLYSWHGCIPYPAVDADGNHGRGLKPTGDAGGDCRDFKQSGQTYSRVGKSHDRWAVLYSYYLPKVQGKEEQHRHHWLTVVVWLAFDTCPDDARVFSRRGVSYSTSPGNFDTTRSNTLFTDDEYGLGTHPIVAYDAGQPIFPSSSGPDGALRPPLVGWQSLPGLVKEQFNGMQYEHTKVPFSDNNFQSFLDAAYSDAFYKDVPTGQDCGSDDPPQSEIDPDFGEALPTSTAPVAEPTDDGLRR</sequence>
<evidence type="ECO:0000256" key="1">
    <source>
        <dbReference type="SAM" id="MobiDB-lite"/>
    </source>
</evidence>
<dbReference type="AlphaFoldDB" id="A0A135TGJ4"/>
<name>A0A135TGJ4_9PEZI</name>
<evidence type="ECO:0000313" key="4">
    <source>
        <dbReference type="Proteomes" id="UP000070328"/>
    </source>
</evidence>
<dbReference type="PANTHER" id="PTHR33657">
    <property type="entry name" value="DOMAIN PROTEIN, PUTATIVE (AFU_ORTHOLOGUE AFUA_5G00600)-RELATED"/>
    <property type="match status" value="1"/>
</dbReference>
<organism evidence="3 4">
    <name type="scientific">Colletotrichum simmondsii</name>
    <dbReference type="NCBI Taxonomy" id="703756"/>
    <lineage>
        <taxon>Eukaryota</taxon>
        <taxon>Fungi</taxon>
        <taxon>Dikarya</taxon>
        <taxon>Ascomycota</taxon>
        <taxon>Pezizomycotina</taxon>
        <taxon>Sordariomycetes</taxon>
        <taxon>Hypocreomycetidae</taxon>
        <taxon>Glomerellales</taxon>
        <taxon>Glomerellaceae</taxon>
        <taxon>Colletotrichum</taxon>
        <taxon>Colletotrichum acutatum species complex</taxon>
    </lineage>
</organism>
<dbReference type="PANTHER" id="PTHR33657:SF6">
    <property type="entry name" value="SECRETED PROTEIN"/>
    <property type="match status" value="1"/>
</dbReference>
<keyword evidence="2" id="KW-0732">Signal</keyword>